<dbReference type="EMBL" id="DRQG01000023">
    <property type="protein sequence ID" value="HGY54575.1"/>
    <property type="molecule type" value="Genomic_DNA"/>
</dbReference>
<evidence type="ECO:0000259" key="1">
    <source>
        <dbReference type="Pfam" id="PF00753"/>
    </source>
</evidence>
<reference evidence="2" key="1">
    <citation type="journal article" date="2020" name="mSystems">
        <title>Genome- and Community-Level Interaction Insights into Carbon Utilization and Element Cycling Functions of Hydrothermarchaeota in Hydrothermal Sediment.</title>
        <authorList>
            <person name="Zhou Z."/>
            <person name="Liu Y."/>
            <person name="Xu W."/>
            <person name="Pan J."/>
            <person name="Luo Z.H."/>
            <person name="Li M."/>
        </authorList>
    </citation>
    <scope>NUCLEOTIDE SEQUENCE [LARGE SCALE GENOMIC DNA]</scope>
    <source>
        <strain evidence="2">HyVt-577</strain>
    </source>
</reference>
<dbReference type="PANTHER" id="PTHR13754">
    <property type="entry name" value="METALLO-BETA-LACTAMASE SUPERFAMILY PROTEIN"/>
    <property type="match status" value="1"/>
</dbReference>
<dbReference type="InterPro" id="IPR036866">
    <property type="entry name" value="RibonucZ/Hydroxyglut_hydro"/>
</dbReference>
<dbReference type="PANTHER" id="PTHR13754:SF13">
    <property type="entry name" value="METALLO-BETA-LACTAMASE SUPERFAMILY PROTEIN (AFU_ORTHOLOGUE AFUA_3G07630)"/>
    <property type="match status" value="1"/>
</dbReference>
<gene>
    <name evidence="2" type="ORF">ENK44_02625</name>
</gene>
<protein>
    <submittedName>
        <fullName evidence="2">MBL fold metallo-hydrolase</fullName>
    </submittedName>
</protein>
<dbReference type="Proteomes" id="UP000885779">
    <property type="component" value="Unassembled WGS sequence"/>
</dbReference>
<dbReference type="Gene3D" id="3.60.15.10">
    <property type="entry name" value="Ribonuclease Z/Hydroxyacylglutathione hydrolase-like"/>
    <property type="match status" value="2"/>
</dbReference>
<dbReference type="Pfam" id="PF00753">
    <property type="entry name" value="Lactamase_B"/>
    <property type="match status" value="1"/>
</dbReference>
<name>A0A7V4WTW4_CALAY</name>
<dbReference type="GO" id="GO:0016740">
    <property type="term" value="F:transferase activity"/>
    <property type="evidence" value="ECO:0007669"/>
    <property type="project" value="TreeGrafter"/>
</dbReference>
<dbReference type="AlphaFoldDB" id="A0A7V4WTW4"/>
<organism evidence="2">
    <name type="scientific">Caldithrix abyssi</name>
    <dbReference type="NCBI Taxonomy" id="187145"/>
    <lineage>
        <taxon>Bacteria</taxon>
        <taxon>Pseudomonadati</taxon>
        <taxon>Calditrichota</taxon>
        <taxon>Calditrichia</taxon>
        <taxon>Calditrichales</taxon>
        <taxon>Calditrichaceae</taxon>
        <taxon>Caldithrix</taxon>
    </lineage>
</organism>
<dbReference type="SUPFAM" id="SSF56281">
    <property type="entry name" value="Metallo-hydrolase/oxidoreductase"/>
    <property type="match status" value="1"/>
</dbReference>
<dbReference type="InterPro" id="IPR052926">
    <property type="entry name" value="Metallo-beta-lactamase_dom"/>
</dbReference>
<dbReference type="InterPro" id="IPR001279">
    <property type="entry name" value="Metallo-B-lactamas"/>
</dbReference>
<proteinExistence type="predicted"/>
<dbReference type="InterPro" id="IPR041712">
    <property type="entry name" value="DHPS-like_MBL-fold"/>
</dbReference>
<feature type="domain" description="Metallo-beta-lactamase" evidence="1">
    <location>
        <begin position="24"/>
        <end position="146"/>
    </location>
</feature>
<sequence length="213" mass="23974">MLRIQIIYDNTSGKSNLKADWGFAALVEAHERRFLFDTGANGEILLENMRTLNIDPKTISDVFISHGHFDHTGGLSHFLNENSNVLVHLPPSFRGVRTAREVKYYDRPEQIYPGFYTTGELDQIEQSLIVETKRGLVVIAGCSHAAMDKMLDAARNFGTVYGIIGGLHGFNRYDLFSALQWICPTHCTQHIQEIAKRFPKAYVEGGAGRVFEI</sequence>
<dbReference type="CDD" id="cd07713">
    <property type="entry name" value="DHPS-like_MBL-fold"/>
    <property type="match status" value="1"/>
</dbReference>
<comment type="caution">
    <text evidence="2">The sequence shown here is derived from an EMBL/GenBank/DDBJ whole genome shotgun (WGS) entry which is preliminary data.</text>
</comment>
<accession>A0A7V4WTW4</accession>
<evidence type="ECO:0000313" key="2">
    <source>
        <dbReference type="EMBL" id="HGY54575.1"/>
    </source>
</evidence>